<dbReference type="Proteomes" id="UP000485484">
    <property type="component" value="Unassembled WGS sequence"/>
</dbReference>
<dbReference type="AlphaFoldDB" id="A0A1V5MDR7"/>
<organism evidence="1">
    <name type="scientific">candidate division TA06 bacterium ADurb.Bin417</name>
    <dbReference type="NCBI Taxonomy" id="1852828"/>
    <lineage>
        <taxon>Bacteria</taxon>
        <taxon>Bacteria division TA06</taxon>
    </lineage>
</organism>
<accession>A0A1V5MDR7</accession>
<gene>
    <name evidence="1" type="ORF">BWY73_01116</name>
</gene>
<reference evidence="1" key="1">
    <citation type="submission" date="2017-02" db="EMBL/GenBank/DDBJ databases">
        <title>Delving into the versatile metabolic prowess of the omnipresent phylum Bacteroidetes.</title>
        <authorList>
            <person name="Nobu M.K."/>
            <person name="Mei R."/>
            <person name="Narihiro T."/>
            <person name="Kuroda K."/>
            <person name="Liu W.-T."/>
        </authorList>
    </citation>
    <scope>NUCLEOTIDE SEQUENCE</scope>
    <source>
        <strain evidence="1">ADurb.Bin417</strain>
    </source>
</reference>
<comment type="caution">
    <text evidence="1">The sequence shown here is derived from an EMBL/GenBank/DDBJ whole genome shotgun (WGS) entry which is preliminary data.</text>
</comment>
<name>A0A1V5MDR7_UNCT6</name>
<evidence type="ECO:0000313" key="1">
    <source>
        <dbReference type="EMBL" id="OPZ91349.1"/>
    </source>
</evidence>
<sequence length="171" mass="18564">MLLHHRVAPLDDFDPVSLVHLRPDITRFAGQPGQGVQGVQPGQLFGEAVQRRRLLQDPFAQSGQEFRLQGQDPFLGVQQAFLEFLELRGDEAFGVDQGLLAQVILGHQVQIGFAYLQVIAEDPVVADLEGIDAGTLDFLGLEAAQALPAVTLQVPQPVQFRVVAAPDQAPL</sequence>
<dbReference type="EMBL" id="MWAK01000183">
    <property type="protein sequence ID" value="OPZ91349.1"/>
    <property type="molecule type" value="Genomic_DNA"/>
</dbReference>
<protein>
    <submittedName>
        <fullName evidence="1">Uncharacterized protein</fullName>
    </submittedName>
</protein>
<proteinExistence type="predicted"/>